<gene>
    <name evidence="1" type="ORF">NPIL_370301</name>
</gene>
<sequence length="136" mass="15390">MQLYMYVHKTIQNYQVSMENFNQVSPKPRSVLKTSGRSPRFFHNGAWGLQYTKKGMCCLLLQDYFDPLGTKQLTVTSKIQSIAGEKSYNPKAGIVCCSLFTSNREKSHCCNETGNNGIHIEDSSDILWIQKDLNGS</sequence>
<dbReference type="Proteomes" id="UP000887013">
    <property type="component" value="Unassembled WGS sequence"/>
</dbReference>
<accession>A0A8X6TBW1</accession>
<reference evidence="1" key="1">
    <citation type="submission" date="2020-08" db="EMBL/GenBank/DDBJ databases">
        <title>Multicomponent nature underlies the extraordinary mechanical properties of spider dragline silk.</title>
        <authorList>
            <person name="Kono N."/>
            <person name="Nakamura H."/>
            <person name="Mori M."/>
            <person name="Yoshida Y."/>
            <person name="Ohtoshi R."/>
            <person name="Malay A.D."/>
            <person name="Moran D.A.P."/>
            <person name="Tomita M."/>
            <person name="Numata K."/>
            <person name="Arakawa K."/>
        </authorList>
    </citation>
    <scope>NUCLEOTIDE SEQUENCE</scope>
</reference>
<proteinExistence type="predicted"/>
<evidence type="ECO:0000313" key="2">
    <source>
        <dbReference type="Proteomes" id="UP000887013"/>
    </source>
</evidence>
<organism evidence="1 2">
    <name type="scientific">Nephila pilipes</name>
    <name type="common">Giant wood spider</name>
    <name type="synonym">Nephila maculata</name>
    <dbReference type="NCBI Taxonomy" id="299642"/>
    <lineage>
        <taxon>Eukaryota</taxon>
        <taxon>Metazoa</taxon>
        <taxon>Ecdysozoa</taxon>
        <taxon>Arthropoda</taxon>
        <taxon>Chelicerata</taxon>
        <taxon>Arachnida</taxon>
        <taxon>Araneae</taxon>
        <taxon>Araneomorphae</taxon>
        <taxon>Entelegynae</taxon>
        <taxon>Araneoidea</taxon>
        <taxon>Nephilidae</taxon>
        <taxon>Nephila</taxon>
    </lineage>
</organism>
<keyword evidence="2" id="KW-1185">Reference proteome</keyword>
<dbReference type="AlphaFoldDB" id="A0A8X6TBW1"/>
<protein>
    <submittedName>
        <fullName evidence="1">Uncharacterized protein</fullName>
    </submittedName>
</protein>
<dbReference type="EMBL" id="BMAW01053514">
    <property type="protein sequence ID" value="GFS91382.1"/>
    <property type="molecule type" value="Genomic_DNA"/>
</dbReference>
<name>A0A8X6TBW1_NEPPI</name>
<comment type="caution">
    <text evidence="1">The sequence shown here is derived from an EMBL/GenBank/DDBJ whole genome shotgun (WGS) entry which is preliminary data.</text>
</comment>
<evidence type="ECO:0000313" key="1">
    <source>
        <dbReference type="EMBL" id="GFS91382.1"/>
    </source>
</evidence>